<reference evidence="3" key="2">
    <citation type="submission" date="2020-05" db="UniProtKB">
        <authorList>
            <consortium name="EnsemblMetazoa"/>
        </authorList>
    </citation>
    <scope>IDENTIFICATION</scope>
    <source>
        <strain evidence="3">IAEA</strain>
    </source>
</reference>
<keyword evidence="2" id="KW-0472">Membrane</keyword>
<evidence type="ECO:0000313" key="3">
    <source>
        <dbReference type="EnsemblMetazoa" id="GPAI023854-PA"/>
    </source>
</evidence>
<evidence type="ECO:0000256" key="2">
    <source>
        <dbReference type="SAM" id="Phobius"/>
    </source>
</evidence>
<dbReference type="VEuPathDB" id="VectorBase:GPAI023854"/>
<dbReference type="Proteomes" id="UP000092445">
    <property type="component" value="Unassembled WGS sequence"/>
</dbReference>
<dbReference type="EnsemblMetazoa" id="GPAI023854-RA">
    <property type="protein sequence ID" value="GPAI023854-PA"/>
    <property type="gene ID" value="GPAI023854"/>
</dbReference>
<feature type="compositionally biased region" description="Low complexity" evidence="1">
    <location>
        <begin position="47"/>
        <end position="58"/>
    </location>
</feature>
<evidence type="ECO:0000256" key="1">
    <source>
        <dbReference type="SAM" id="MobiDB-lite"/>
    </source>
</evidence>
<keyword evidence="4" id="KW-1185">Reference proteome</keyword>
<organism evidence="3 4">
    <name type="scientific">Glossina pallidipes</name>
    <name type="common">Tsetse fly</name>
    <dbReference type="NCBI Taxonomy" id="7398"/>
    <lineage>
        <taxon>Eukaryota</taxon>
        <taxon>Metazoa</taxon>
        <taxon>Ecdysozoa</taxon>
        <taxon>Arthropoda</taxon>
        <taxon>Hexapoda</taxon>
        <taxon>Insecta</taxon>
        <taxon>Pterygota</taxon>
        <taxon>Neoptera</taxon>
        <taxon>Endopterygota</taxon>
        <taxon>Diptera</taxon>
        <taxon>Brachycera</taxon>
        <taxon>Muscomorpha</taxon>
        <taxon>Hippoboscoidea</taxon>
        <taxon>Glossinidae</taxon>
        <taxon>Glossina</taxon>
    </lineage>
</organism>
<evidence type="ECO:0000313" key="4">
    <source>
        <dbReference type="Proteomes" id="UP000092445"/>
    </source>
</evidence>
<keyword evidence="2" id="KW-0812">Transmembrane</keyword>
<feature type="region of interest" description="Disordered" evidence="1">
    <location>
        <begin position="41"/>
        <end position="61"/>
    </location>
</feature>
<accession>A0A1A9ZST3</accession>
<sequence>MAAPINRECYSSSQPHILTFTITPLLLILIYNKIPEDYKKRKLHQRTSSNPITNSTSSQLKQQHQIYDFVFDETFERIAGSARKNPVASSIHATVISNNNKTCLYH</sequence>
<reference evidence="4" key="1">
    <citation type="submission" date="2014-03" db="EMBL/GenBank/DDBJ databases">
        <authorList>
            <person name="Aksoy S."/>
            <person name="Warren W."/>
            <person name="Wilson R.K."/>
        </authorList>
    </citation>
    <scope>NUCLEOTIDE SEQUENCE [LARGE SCALE GENOMIC DNA]</scope>
    <source>
        <strain evidence="4">IAEA</strain>
    </source>
</reference>
<dbReference type="AlphaFoldDB" id="A0A1A9ZST3"/>
<keyword evidence="2" id="KW-1133">Transmembrane helix</keyword>
<protein>
    <submittedName>
        <fullName evidence="3">Uncharacterized protein</fullName>
    </submittedName>
</protein>
<name>A0A1A9ZST3_GLOPL</name>
<feature type="transmembrane region" description="Helical" evidence="2">
    <location>
        <begin position="16"/>
        <end position="34"/>
    </location>
</feature>
<proteinExistence type="predicted"/>